<dbReference type="EMBL" id="CP065383">
    <property type="protein sequence ID" value="QPM68682.1"/>
    <property type="molecule type" value="Genomic_DNA"/>
</dbReference>
<dbReference type="Pfam" id="PF00881">
    <property type="entry name" value="Nitroreductase"/>
    <property type="match status" value="1"/>
</dbReference>
<dbReference type="PANTHER" id="PTHR43745:SF2">
    <property type="entry name" value="NITROREDUCTASE MJ1384-RELATED"/>
    <property type="match status" value="1"/>
</dbReference>
<dbReference type="NCBIfam" id="TIGR03605">
    <property type="entry name" value="antibiot_sagB"/>
    <property type="match status" value="1"/>
</dbReference>
<evidence type="ECO:0000259" key="1">
    <source>
        <dbReference type="Pfam" id="PF00881"/>
    </source>
</evidence>
<evidence type="ECO:0000313" key="3">
    <source>
        <dbReference type="Proteomes" id="UP000594463"/>
    </source>
</evidence>
<evidence type="ECO:0000313" key="2">
    <source>
        <dbReference type="EMBL" id="QPM68682.1"/>
    </source>
</evidence>
<organism evidence="2 3">
    <name type="scientific">Atribacter laminatus</name>
    <dbReference type="NCBI Taxonomy" id="2847778"/>
    <lineage>
        <taxon>Bacteria</taxon>
        <taxon>Pseudomonadati</taxon>
        <taxon>Atribacterota</taxon>
        <taxon>Atribacteria</taxon>
        <taxon>Atribacterales</taxon>
        <taxon>Atribacteraceae</taxon>
        <taxon>Atribacter</taxon>
    </lineage>
</organism>
<reference evidence="2 3" key="1">
    <citation type="journal article" date="2021" name="Nat. Commun.">
        <title>Isolation of a member of the candidate phylum Atribacteria reveals a unique cell membrane structure.</title>
        <authorList>
            <person name="Taiki K."/>
            <person name="Nobu M.K."/>
            <person name="Kusada H."/>
            <person name="Meng X.-Y."/>
            <person name="Hosoki N."/>
            <person name="Uematsu K."/>
            <person name="Yoshioka H."/>
            <person name="Kamagata Y."/>
            <person name="Tamaki H."/>
        </authorList>
    </citation>
    <scope>NUCLEOTIDE SEQUENCE [LARGE SCALE GENOMIC DNA]</scope>
    <source>
        <strain evidence="2 3">RT761</strain>
    </source>
</reference>
<dbReference type="PANTHER" id="PTHR43745">
    <property type="entry name" value="NITROREDUCTASE MJ1384-RELATED"/>
    <property type="match status" value="1"/>
</dbReference>
<feature type="domain" description="Nitroreductase" evidence="1">
    <location>
        <begin position="50"/>
        <end position="226"/>
    </location>
</feature>
<dbReference type="CDD" id="cd02142">
    <property type="entry name" value="McbC_SagB-like_oxidoreductase"/>
    <property type="match status" value="1"/>
</dbReference>
<dbReference type="SUPFAM" id="SSF55469">
    <property type="entry name" value="FMN-dependent nitroreductase-like"/>
    <property type="match status" value="1"/>
</dbReference>
<dbReference type="InterPro" id="IPR020051">
    <property type="entry name" value="SagB-type_dehydrogenase"/>
</dbReference>
<dbReference type="Gene3D" id="3.40.109.10">
    <property type="entry name" value="NADH Oxidase"/>
    <property type="match status" value="1"/>
</dbReference>
<protein>
    <recommendedName>
        <fullName evidence="1">Nitroreductase domain-containing protein</fullName>
    </recommendedName>
</protein>
<dbReference type="InterPro" id="IPR052544">
    <property type="entry name" value="Bacteriocin_Proc_Enz"/>
</dbReference>
<dbReference type="GO" id="GO:0016491">
    <property type="term" value="F:oxidoreductase activity"/>
    <property type="evidence" value="ECO:0007669"/>
    <property type="project" value="InterPro"/>
</dbReference>
<dbReference type="KEGG" id="alam:RT761_01904"/>
<dbReference type="RefSeq" id="WP_218111177.1">
    <property type="nucleotide sequence ID" value="NZ_CP065383.1"/>
</dbReference>
<sequence>MMHPRNKFLSYFWIISLTLLLVIISFPVNGKELVGLPQIELNDNDLISAIVDRQAERQFSTEPIALKDLALILWAGNGIKSPQVDSVSHATRTIPSAMGIYPIDVYVFAIQVEGLPSGIYLYMPDKHALQEIPSINVAEALTKITNQRAVQNASVVFLIAFHQEKSSRMNEKFAYFEAGEVAQNISLMTVERELGSYVIGMYYQEKIIEVLKEENIEPIVLMAVGKPLL</sequence>
<dbReference type="AlphaFoldDB" id="A0A7T1AMJ6"/>
<dbReference type="InterPro" id="IPR000415">
    <property type="entry name" value="Nitroreductase-like"/>
</dbReference>
<dbReference type="InterPro" id="IPR029479">
    <property type="entry name" value="Nitroreductase"/>
</dbReference>
<dbReference type="Proteomes" id="UP000594463">
    <property type="component" value="Chromosome"/>
</dbReference>
<name>A0A7T1AMJ6_ATRLM</name>
<proteinExistence type="predicted"/>
<gene>
    <name evidence="2" type="ORF">RT761_01904</name>
</gene>
<accession>A0A7T1AMJ6</accession>
<keyword evidence="3" id="KW-1185">Reference proteome</keyword>